<dbReference type="InterPro" id="IPR039055">
    <property type="entry name" value="MCU_fam"/>
</dbReference>
<protein>
    <recommendedName>
        <fullName evidence="17">Calcium uniporter protein C-terminal domain-containing protein</fullName>
    </recommendedName>
</protein>
<evidence type="ECO:0000256" key="8">
    <source>
        <dbReference type="ARBA" id="ARBA00022837"/>
    </source>
</evidence>
<evidence type="ECO:0000256" key="4">
    <source>
        <dbReference type="ARBA" id="ARBA00022568"/>
    </source>
</evidence>
<dbReference type="Pfam" id="PF04678">
    <property type="entry name" value="MCU"/>
    <property type="match status" value="1"/>
</dbReference>
<evidence type="ECO:0000256" key="14">
    <source>
        <dbReference type="ARBA" id="ARBA00036634"/>
    </source>
</evidence>
<dbReference type="GO" id="GO:0015292">
    <property type="term" value="F:uniporter activity"/>
    <property type="evidence" value="ECO:0007669"/>
    <property type="project" value="TreeGrafter"/>
</dbReference>
<feature type="transmembrane region" description="Helical" evidence="16">
    <location>
        <begin position="313"/>
        <end position="331"/>
    </location>
</feature>
<comment type="similarity">
    <text evidence="2">Belongs to the MCU (TC 1.A.77) family.</text>
</comment>
<evidence type="ECO:0000259" key="17">
    <source>
        <dbReference type="Pfam" id="PF04678"/>
    </source>
</evidence>
<dbReference type="GO" id="GO:0051560">
    <property type="term" value="P:mitochondrial calcium ion homeostasis"/>
    <property type="evidence" value="ECO:0007669"/>
    <property type="project" value="InterPro"/>
</dbReference>
<evidence type="ECO:0000256" key="13">
    <source>
        <dbReference type="ARBA" id="ARBA00023303"/>
    </source>
</evidence>
<feature type="domain" description="Calcium uniporter protein C-terminal" evidence="17">
    <location>
        <begin position="188"/>
        <end position="355"/>
    </location>
</feature>
<dbReference type="AlphaFoldDB" id="A0A5A8DLF0"/>
<gene>
    <name evidence="18" type="ORF">FNF31_01418</name>
</gene>
<feature type="transmembrane region" description="Helical" evidence="16">
    <location>
        <begin position="285"/>
        <end position="307"/>
    </location>
</feature>
<keyword evidence="5" id="KW-0107">Calcium channel</keyword>
<name>A0A5A8DLF0_CAFRO</name>
<reference evidence="18 19" key="1">
    <citation type="submission" date="2019-07" db="EMBL/GenBank/DDBJ databases">
        <title>Genomes of Cafeteria roenbergensis.</title>
        <authorList>
            <person name="Fischer M.G."/>
            <person name="Hackl T."/>
            <person name="Roman M."/>
        </authorList>
    </citation>
    <scope>NUCLEOTIDE SEQUENCE [LARGE SCALE GENOMIC DNA]</scope>
    <source>
        <strain evidence="18 19">Cflag</strain>
    </source>
</reference>
<evidence type="ECO:0000256" key="7">
    <source>
        <dbReference type="ARBA" id="ARBA00022792"/>
    </source>
</evidence>
<sequence length="454" mass="49756">MLRRARTSCDRVIRALPLPSPLVPARSSSQLADQQDAAVERRALHVNARGQVVLRLRVKPGDSEDISFPLGVDTTVASALELLRAEPGLEGAEVALDDGTPADRLGTIGDLASGGFLVRLGNHRTIRLSPLPWVPTRSDTQGGVLTLEEVVRRGSYLRVTKAVRARPERTIRVAEFLNLAADAGVPPDEGRDLLRGLHRAGVLLHFHRHPDPHLRDVVFLKPEEALDALYGHFGLEGPNKAFVREQRQRKQAELAGHRARLADRRAARALVEREAGAWALWSNRFGFASMAAGVGVYAWLAFDYLSWDIMEPVTYATGAVASVGAYWWWVLADRELGFSSFADTVMRWRRRSLYRGTELARLEARVAAEEAEVELLARTEFNPSLLQYYDAVESVTALPGTANLRPGKTASADEEEAVRRAASLVRLVTAAAEKHSRGGRGVAADGSGDPAVRQ</sequence>
<evidence type="ECO:0000256" key="6">
    <source>
        <dbReference type="ARBA" id="ARBA00022692"/>
    </source>
</evidence>
<dbReference type="Proteomes" id="UP000325113">
    <property type="component" value="Unassembled WGS sequence"/>
</dbReference>
<evidence type="ECO:0000313" key="19">
    <source>
        <dbReference type="Proteomes" id="UP000325113"/>
    </source>
</evidence>
<keyword evidence="4" id="KW-0109">Calcium transport</keyword>
<evidence type="ECO:0000256" key="3">
    <source>
        <dbReference type="ARBA" id="ARBA00022448"/>
    </source>
</evidence>
<dbReference type="GO" id="GO:0005262">
    <property type="term" value="F:calcium channel activity"/>
    <property type="evidence" value="ECO:0007669"/>
    <property type="project" value="UniProtKB-KW"/>
</dbReference>
<keyword evidence="12 16" id="KW-0472">Membrane</keyword>
<accession>A0A5A8DLF0</accession>
<feature type="region of interest" description="Disordered" evidence="15">
    <location>
        <begin position="432"/>
        <end position="454"/>
    </location>
</feature>
<dbReference type="PANTHER" id="PTHR13462:SF10">
    <property type="entry name" value="CALCIUM UNIPORTER PROTEIN, MITOCHONDRIAL"/>
    <property type="match status" value="1"/>
</dbReference>
<keyword evidence="8" id="KW-0106">Calcium</keyword>
<dbReference type="EMBL" id="VLTM01000009">
    <property type="protein sequence ID" value="KAA0166192.1"/>
    <property type="molecule type" value="Genomic_DNA"/>
</dbReference>
<evidence type="ECO:0000256" key="11">
    <source>
        <dbReference type="ARBA" id="ARBA00023128"/>
    </source>
</evidence>
<dbReference type="GO" id="GO:0036444">
    <property type="term" value="P:calcium import into the mitochondrion"/>
    <property type="evidence" value="ECO:0007669"/>
    <property type="project" value="TreeGrafter"/>
</dbReference>
<evidence type="ECO:0000256" key="9">
    <source>
        <dbReference type="ARBA" id="ARBA00022989"/>
    </source>
</evidence>
<evidence type="ECO:0000256" key="2">
    <source>
        <dbReference type="ARBA" id="ARBA00005653"/>
    </source>
</evidence>
<dbReference type="PANTHER" id="PTHR13462">
    <property type="entry name" value="CALCIUM UNIPORTER PROTEIN, MITOCHONDRIAL"/>
    <property type="match status" value="1"/>
</dbReference>
<keyword evidence="9 16" id="KW-1133">Transmembrane helix</keyword>
<evidence type="ECO:0000313" key="18">
    <source>
        <dbReference type="EMBL" id="KAA0166192.1"/>
    </source>
</evidence>
<keyword evidence="6 16" id="KW-0812">Transmembrane</keyword>
<comment type="catalytic activity">
    <reaction evidence="14">
        <text>Ca(2+)(in) = Ca(2+)(out)</text>
        <dbReference type="Rhea" id="RHEA:29671"/>
        <dbReference type="ChEBI" id="CHEBI:29108"/>
    </reaction>
</comment>
<comment type="caution">
    <text evidence="18">The sequence shown here is derived from an EMBL/GenBank/DDBJ whole genome shotgun (WGS) entry which is preliminary data.</text>
</comment>
<evidence type="ECO:0000256" key="15">
    <source>
        <dbReference type="SAM" id="MobiDB-lite"/>
    </source>
</evidence>
<keyword evidence="11" id="KW-0496">Mitochondrion</keyword>
<keyword evidence="3" id="KW-0813">Transport</keyword>
<evidence type="ECO:0000256" key="1">
    <source>
        <dbReference type="ARBA" id="ARBA00004448"/>
    </source>
</evidence>
<dbReference type="GO" id="GO:1990246">
    <property type="term" value="C:uniplex complex"/>
    <property type="evidence" value="ECO:0007669"/>
    <property type="project" value="TreeGrafter"/>
</dbReference>
<comment type="subcellular location">
    <subcellularLocation>
        <location evidence="1">Mitochondrion inner membrane</location>
        <topology evidence="1">Multi-pass membrane protein</topology>
    </subcellularLocation>
</comment>
<evidence type="ECO:0000256" key="16">
    <source>
        <dbReference type="SAM" id="Phobius"/>
    </source>
</evidence>
<evidence type="ECO:0000256" key="5">
    <source>
        <dbReference type="ARBA" id="ARBA00022673"/>
    </source>
</evidence>
<evidence type="ECO:0000256" key="12">
    <source>
        <dbReference type="ARBA" id="ARBA00023136"/>
    </source>
</evidence>
<dbReference type="InterPro" id="IPR006769">
    <property type="entry name" value="MCU_C"/>
</dbReference>
<organism evidence="18 19">
    <name type="scientific">Cafeteria roenbergensis</name>
    <name type="common">Marine flagellate</name>
    <dbReference type="NCBI Taxonomy" id="33653"/>
    <lineage>
        <taxon>Eukaryota</taxon>
        <taxon>Sar</taxon>
        <taxon>Stramenopiles</taxon>
        <taxon>Bigyra</taxon>
        <taxon>Opalozoa</taxon>
        <taxon>Bicosoecida</taxon>
        <taxon>Cafeteriaceae</taxon>
        <taxon>Cafeteria</taxon>
    </lineage>
</organism>
<keyword evidence="7" id="KW-0999">Mitochondrion inner membrane</keyword>
<proteinExistence type="inferred from homology"/>
<keyword evidence="10" id="KW-0406">Ion transport</keyword>
<keyword evidence="13" id="KW-0407">Ion channel</keyword>
<evidence type="ECO:0000256" key="10">
    <source>
        <dbReference type="ARBA" id="ARBA00023065"/>
    </source>
</evidence>